<keyword evidence="2" id="KW-1185">Reference proteome</keyword>
<name>A0A8H3VNB4_VENIN</name>
<accession>A0A8H3VNB4</accession>
<dbReference type="Proteomes" id="UP000490939">
    <property type="component" value="Unassembled WGS sequence"/>
</dbReference>
<dbReference type="EMBL" id="WNWR01000061">
    <property type="protein sequence ID" value="KAE9992369.1"/>
    <property type="molecule type" value="Genomic_DNA"/>
</dbReference>
<evidence type="ECO:0000313" key="1">
    <source>
        <dbReference type="EMBL" id="KAE9992369.1"/>
    </source>
</evidence>
<proteinExistence type="predicted"/>
<reference evidence="1 2" key="1">
    <citation type="submission" date="2019-07" db="EMBL/GenBank/DDBJ databases">
        <title>Venturia inaequalis Genome Resource.</title>
        <authorList>
            <person name="Lichtner F.J."/>
        </authorList>
    </citation>
    <scope>NUCLEOTIDE SEQUENCE [LARGE SCALE GENOMIC DNA]</scope>
    <source>
        <strain evidence="1 2">DMI_063113</strain>
    </source>
</reference>
<organism evidence="1 2">
    <name type="scientific">Venturia inaequalis</name>
    <name type="common">Apple scab fungus</name>
    <dbReference type="NCBI Taxonomy" id="5025"/>
    <lineage>
        <taxon>Eukaryota</taxon>
        <taxon>Fungi</taxon>
        <taxon>Dikarya</taxon>
        <taxon>Ascomycota</taxon>
        <taxon>Pezizomycotina</taxon>
        <taxon>Dothideomycetes</taxon>
        <taxon>Pleosporomycetidae</taxon>
        <taxon>Venturiales</taxon>
        <taxon>Venturiaceae</taxon>
        <taxon>Venturia</taxon>
    </lineage>
</organism>
<dbReference type="AlphaFoldDB" id="A0A8H3VNB4"/>
<comment type="caution">
    <text evidence="1">The sequence shown here is derived from an EMBL/GenBank/DDBJ whole genome shotgun (WGS) entry which is preliminary data.</text>
</comment>
<sequence>MATREEKSRKPLWTIKNDRVGQSTGKSLVLVEEVRSGFEIRPGRADNEHLCTEYGNLQRLKQQHTHSTEIKADSHFEDSESSATMDLHARAKLLHGRG</sequence>
<protein>
    <submittedName>
        <fullName evidence="1">Uncharacterized protein</fullName>
    </submittedName>
</protein>
<evidence type="ECO:0000313" key="2">
    <source>
        <dbReference type="Proteomes" id="UP000490939"/>
    </source>
</evidence>
<gene>
    <name evidence="1" type="ORF">EG327_009323</name>
</gene>